<dbReference type="AlphaFoldDB" id="A0A2N1IMG4"/>
<proteinExistence type="predicted"/>
<protein>
    <submittedName>
        <fullName evidence="1">Uncharacterized protein</fullName>
    </submittedName>
</protein>
<gene>
    <name evidence="1" type="ORF">CXB65_23125</name>
</gene>
<evidence type="ECO:0000313" key="1">
    <source>
        <dbReference type="EMBL" id="PKI19439.1"/>
    </source>
</evidence>
<comment type="caution">
    <text evidence="1">The sequence shown here is derived from an EMBL/GenBank/DDBJ whole genome shotgun (WGS) entry which is preliminary data.</text>
</comment>
<evidence type="ECO:0000313" key="2">
    <source>
        <dbReference type="Proteomes" id="UP000233399"/>
    </source>
</evidence>
<organism evidence="1 2">
    <name type="scientific">Pseudomonas monteilii</name>
    <dbReference type="NCBI Taxonomy" id="76759"/>
    <lineage>
        <taxon>Bacteria</taxon>
        <taxon>Pseudomonadati</taxon>
        <taxon>Pseudomonadota</taxon>
        <taxon>Gammaproteobacteria</taxon>
        <taxon>Pseudomonadales</taxon>
        <taxon>Pseudomonadaceae</taxon>
        <taxon>Pseudomonas</taxon>
    </lineage>
</organism>
<name>A0A2N1IMG4_9PSED</name>
<dbReference type="Proteomes" id="UP000233399">
    <property type="component" value="Unassembled WGS sequence"/>
</dbReference>
<sequence length="101" mass="10965">MNKEEIYDEQISPLMQNIIGVCREHGIAMIASFNIAHDGEGPNGEDCSRLTCTSHLPDGEGAFDERFSKAAVAIQRSAPHHIGMNITTQHADGTRSMTAVI</sequence>
<reference evidence="1 2" key="1">
    <citation type="submission" date="2017-12" db="EMBL/GenBank/DDBJ databases">
        <title>Isolation and characterization of an aerobic denitrifying Pseudomonas monteilii CY06 from aquaculture ponds.</title>
        <authorList>
            <person name="Ma Q."/>
            <person name="Cai Y."/>
            <person name="He Z."/>
        </authorList>
    </citation>
    <scope>NUCLEOTIDE SEQUENCE [LARGE SCALE GENOMIC DNA]</scope>
    <source>
        <strain evidence="1 2">CY06</strain>
    </source>
</reference>
<dbReference type="EMBL" id="PJCG01000061">
    <property type="protein sequence ID" value="PKI19439.1"/>
    <property type="molecule type" value="Genomic_DNA"/>
</dbReference>
<accession>A0A2N1IMG4</accession>